<dbReference type="PROSITE" id="PS50011">
    <property type="entry name" value="PROTEIN_KINASE_DOM"/>
    <property type="match status" value="1"/>
</dbReference>
<accession>X1SUK4</accession>
<dbReference type="InterPro" id="IPR017441">
    <property type="entry name" value="Protein_kinase_ATP_BS"/>
</dbReference>
<keyword evidence="4" id="KW-0418">Kinase</keyword>
<evidence type="ECO:0000256" key="3">
    <source>
        <dbReference type="ARBA" id="ARBA00022741"/>
    </source>
</evidence>
<dbReference type="GO" id="GO:0005524">
    <property type="term" value="F:ATP binding"/>
    <property type="evidence" value="ECO:0007669"/>
    <property type="project" value="UniProtKB-KW"/>
</dbReference>
<dbReference type="InterPro" id="IPR000719">
    <property type="entry name" value="Prot_kinase_dom"/>
</dbReference>
<evidence type="ECO:0000313" key="7">
    <source>
        <dbReference type="EMBL" id="GAI82836.1"/>
    </source>
</evidence>
<dbReference type="GO" id="GO:0004674">
    <property type="term" value="F:protein serine/threonine kinase activity"/>
    <property type="evidence" value="ECO:0007669"/>
    <property type="project" value="UniProtKB-KW"/>
</dbReference>
<dbReference type="CDD" id="cd14014">
    <property type="entry name" value="STKc_PknB_like"/>
    <property type="match status" value="1"/>
</dbReference>
<keyword evidence="1" id="KW-0723">Serine/threonine-protein kinase</keyword>
<protein>
    <recommendedName>
        <fullName evidence="6">Protein kinase domain-containing protein</fullName>
    </recommendedName>
</protein>
<dbReference type="Gene3D" id="3.30.200.20">
    <property type="entry name" value="Phosphorylase Kinase, domain 1"/>
    <property type="match status" value="1"/>
</dbReference>
<dbReference type="PROSITE" id="PS00107">
    <property type="entry name" value="PROTEIN_KINASE_ATP"/>
    <property type="match status" value="1"/>
</dbReference>
<gene>
    <name evidence="7" type="ORF">S12H4_14562</name>
</gene>
<feature type="domain" description="Protein kinase" evidence="6">
    <location>
        <begin position="10"/>
        <end position="265"/>
    </location>
</feature>
<keyword evidence="5" id="KW-0067">ATP-binding</keyword>
<comment type="caution">
    <text evidence="7">The sequence shown here is derived from an EMBL/GenBank/DDBJ whole genome shotgun (WGS) entry which is preliminary data.</text>
</comment>
<evidence type="ECO:0000256" key="4">
    <source>
        <dbReference type="ARBA" id="ARBA00022777"/>
    </source>
</evidence>
<dbReference type="Gene3D" id="1.10.510.10">
    <property type="entry name" value="Transferase(Phosphotransferase) domain 1"/>
    <property type="match status" value="1"/>
</dbReference>
<keyword evidence="3" id="KW-0547">Nucleotide-binding</keyword>
<evidence type="ECO:0000256" key="5">
    <source>
        <dbReference type="ARBA" id="ARBA00022840"/>
    </source>
</evidence>
<dbReference type="PANTHER" id="PTHR43289:SF6">
    <property type="entry name" value="SERINE_THREONINE-PROTEIN KINASE NEKL-3"/>
    <property type="match status" value="1"/>
</dbReference>
<evidence type="ECO:0000256" key="2">
    <source>
        <dbReference type="ARBA" id="ARBA00022679"/>
    </source>
</evidence>
<dbReference type="SUPFAM" id="SSF56112">
    <property type="entry name" value="Protein kinase-like (PK-like)"/>
    <property type="match status" value="1"/>
</dbReference>
<dbReference type="Pfam" id="PF00069">
    <property type="entry name" value="Pkinase"/>
    <property type="match status" value="1"/>
</dbReference>
<feature type="non-terminal residue" evidence="7">
    <location>
        <position position="327"/>
    </location>
</feature>
<dbReference type="PANTHER" id="PTHR43289">
    <property type="entry name" value="MITOGEN-ACTIVATED PROTEIN KINASE KINASE KINASE 20-RELATED"/>
    <property type="match status" value="1"/>
</dbReference>
<dbReference type="PROSITE" id="PS00108">
    <property type="entry name" value="PROTEIN_KINASE_ST"/>
    <property type="match status" value="1"/>
</dbReference>
<sequence>MIGEIINERYHLNAELGQGGMGTVYLARDTVLNRDVALKLVSSPRLGKDGRSRLLSEAQTVAQLKHPNIVTVYDAGEVENQPYVVMEYIQGDTLDKHQLDGYQQIVDAVKQICTALEYAHSHNIVHRDLKPENVILQPNGNLQLMDFGLAVSTTSRMTENGLIMGTVAYMSPEQAFGYEVTPASDLYSLGVMLYEMVTGSLPFEAEDALGVITQHIHAPVVPPIAKAEDLPGPLNDLIVSLLSKEPDQRPASAADVLAVLEDPSLFESAGSLDKELSVLDRIVRGRILGREGEFAEVRSLWLKSIAGQGQTVLISGEPGIGKTRLMR</sequence>
<keyword evidence="2" id="KW-0808">Transferase</keyword>
<proteinExistence type="predicted"/>
<reference evidence="7" key="1">
    <citation type="journal article" date="2014" name="Front. Microbiol.">
        <title>High frequency of phylogenetically diverse reductive dehalogenase-homologous genes in deep subseafloor sedimentary metagenomes.</title>
        <authorList>
            <person name="Kawai M."/>
            <person name="Futagami T."/>
            <person name="Toyoda A."/>
            <person name="Takaki Y."/>
            <person name="Nishi S."/>
            <person name="Hori S."/>
            <person name="Arai W."/>
            <person name="Tsubouchi T."/>
            <person name="Morono Y."/>
            <person name="Uchiyama I."/>
            <person name="Ito T."/>
            <person name="Fujiyama A."/>
            <person name="Inagaki F."/>
            <person name="Takami H."/>
        </authorList>
    </citation>
    <scope>NUCLEOTIDE SEQUENCE</scope>
    <source>
        <strain evidence="7">Expedition CK06-06</strain>
    </source>
</reference>
<evidence type="ECO:0000259" key="6">
    <source>
        <dbReference type="PROSITE" id="PS50011"/>
    </source>
</evidence>
<evidence type="ECO:0000256" key="1">
    <source>
        <dbReference type="ARBA" id="ARBA00022527"/>
    </source>
</evidence>
<dbReference type="EMBL" id="BARW01006945">
    <property type="protein sequence ID" value="GAI82836.1"/>
    <property type="molecule type" value="Genomic_DNA"/>
</dbReference>
<dbReference type="FunFam" id="1.10.510.10:FF:000021">
    <property type="entry name" value="Serine/threonine protein kinase"/>
    <property type="match status" value="1"/>
</dbReference>
<dbReference type="InterPro" id="IPR011009">
    <property type="entry name" value="Kinase-like_dom_sf"/>
</dbReference>
<name>X1SUK4_9ZZZZ</name>
<dbReference type="AlphaFoldDB" id="X1SUK4"/>
<dbReference type="InterPro" id="IPR008271">
    <property type="entry name" value="Ser/Thr_kinase_AS"/>
</dbReference>
<dbReference type="SMART" id="SM00220">
    <property type="entry name" value="S_TKc"/>
    <property type="match status" value="1"/>
</dbReference>
<organism evidence="7">
    <name type="scientific">marine sediment metagenome</name>
    <dbReference type="NCBI Taxonomy" id="412755"/>
    <lineage>
        <taxon>unclassified sequences</taxon>
        <taxon>metagenomes</taxon>
        <taxon>ecological metagenomes</taxon>
    </lineage>
</organism>